<dbReference type="InterPro" id="IPR001360">
    <property type="entry name" value="Glyco_hydro_1"/>
</dbReference>
<dbReference type="GO" id="GO:0005975">
    <property type="term" value="P:carbohydrate metabolic process"/>
    <property type="evidence" value="ECO:0007669"/>
    <property type="project" value="InterPro"/>
</dbReference>
<dbReference type="InterPro" id="IPR017853">
    <property type="entry name" value="GH"/>
</dbReference>
<dbReference type="Proteomes" id="UP001515500">
    <property type="component" value="Chromosome 14"/>
</dbReference>
<keyword evidence="3" id="KW-0378">Hydrolase</keyword>
<accession>A0AB40CI03</accession>
<keyword evidence="2" id="KW-0732">Signal</keyword>
<evidence type="ECO:0000313" key="7">
    <source>
        <dbReference type="RefSeq" id="XP_039138703.1"/>
    </source>
</evidence>
<keyword evidence="4" id="KW-0326">Glycosidase</keyword>
<dbReference type="GO" id="GO:0008422">
    <property type="term" value="F:beta-glucosidase activity"/>
    <property type="evidence" value="ECO:0007669"/>
    <property type="project" value="UniProtKB-ARBA"/>
</dbReference>
<name>A0AB40CI03_DIOCR</name>
<dbReference type="Pfam" id="PF00232">
    <property type="entry name" value="Glyco_hydro_1"/>
    <property type="match status" value="1"/>
</dbReference>
<dbReference type="SUPFAM" id="SSF51445">
    <property type="entry name" value="(Trans)glycosidases"/>
    <property type="match status" value="1"/>
</dbReference>
<comment type="similarity">
    <text evidence="1 5">Belongs to the glycosyl hydrolase 1 family.</text>
</comment>
<dbReference type="Gene3D" id="3.20.20.80">
    <property type="entry name" value="Glycosidases"/>
    <property type="match status" value="1"/>
</dbReference>
<dbReference type="RefSeq" id="XP_039138703.1">
    <property type="nucleotide sequence ID" value="XM_039282769.1"/>
</dbReference>
<dbReference type="GO" id="GO:0004565">
    <property type="term" value="F:beta-galactosidase activity"/>
    <property type="evidence" value="ECO:0007669"/>
    <property type="project" value="UniProtKB-ARBA"/>
</dbReference>
<dbReference type="PRINTS" id="PR00131">
    <property type="entry name" value="GLHYDRLASE1"/>
</dbReference>
<keyword evidence="6" id="KW-1185">Reference proteome</keyword>
<gene>
    <name evidence="7" type="primary">LOC120276022</name>
</gene>
<protein>
    <submittedName>
        <fullName evidence="7">Beta-glucosidase 12-like</fullName>
    </submittedName>
</protein>
<evidence type="ECO:0000256" key="3">
    <source>
        <dbReference type="ARBA" id="ARBA00022801"/>
    </source>
</evidence>
<evidence type="ECO:0000256" key="4">
    <source>
        <dbReference type="ARBA" id="ARBA00023295"/>
    </source>
</evidence>
<evidence type="ECO:0000256" key="1">
    <source>
        <dbReference type="ARBA" id="ARBA00010838"/>
    </source>
</evidence>
<evidence type="ECO:0000256" key="2">
    <source>
        <dbReference type="ARBA" id="ARBA00022729"/>
    </source>
</evidence>
<proteinExistence type="inferred from homology"/>
<dbReference type="InterPro" id="IPR033132">
    <property type="entry name" value="GH_1_N_CS"/>
</dbReference>
<evidence type="ECO:0000313" key="6">
    <source>
        <dbReference type="Proteomes" id="UP001515500"/>
    </source>
</evidence>
<organism evidence="6 7">
    <name type="scientific">Dioscorea cayennensis subsp. rotundata</name>
    <name type="common">White Guinea yam</name>
    <name type="synonym">Dioscorea rotundata</name>
    <dbReference type="NCBI Taxonomy" id="55577"/>
    <lineage>
        <taxon>Eukaryota</taxon>
        <taxon>Viridiplantae</taxon>
        <taxon>Streptophyta</taxon>
        <taxon>Embryophyta</taxon>
        <taxon>Tracheophyta</taxon>
        <taxon>Spermatophyta</taxon>
        <taxon>Magnoliopsida</taxon>
        <taxon>Liliopsida</taxon>
        <taxon>Dioscoreales</taxon>
        <taxon>Dioscoreaceae</taxon>
        <taxon>Dioscorea</taxon>
    </lineage>
</organism>
<dbReference type="AlphaFoldDB" id="A0AB40CI03"/>
<sequence length="512" mass="58090">MLCSASCLFIMAEKGHSLLFFFFFLLALLVGAVAGLNRSSFPAGFIFGTASASYQYEGAWNEDGRGPSIWDTFTHMHPEKIADRSNGDVAVDSYHRYKEDVKIMKEMGMDGYRFSISWSRILPNGSLSGGINKQGVNYYNNLINELISNGLKPFVTLFHWDSPQALEDKYGGFRSENIVSDFQDYAVVCFKEFGDRVKHWITLNEPLGFSSSGYTIGNGGLHHCSAHEAQHCFIDDSNRGPYIVAHHQLLAHAAAVTTYKLKYQARQKGKIGITLNTGWFVPDTSSKLDYVSAQRAMDFMLGWFMDPLVFGDYPRSMRAYVGDRLPKFTKKQSEIVKGSFDFIGLNYYTSSYARNIPSSNIVKASFKTDSHVELTAVRNGIPIGPQAASPWLYVYPRGIGDLLIYTKKKYKNPIIYITENGVDEVNNGTLPLEAALKDDMRINYFEQHLFYLRRAIQKGVDVRGYFAWSLLDNFEWESGYTVRFGINYVDYKDGLKRYPKSSSLWFGKFLKN</sequence>
<dbReference type="PROSITE" id="PS00653">
    <property type="entry name" value="GLYCOSYL_HYDROL_F1_2"/>
    <property type="match status" value="1"/>
</dbReference>
<dbReference type="PANTHER" id="PTHR10353:SF137">
    <property type="entry name" value="MYROSINASE 3-RELATED"/>
    <property type="match status" value="1"/>
</dbReference>
<dbReference type="GeneID" id="120276022"/>
<dbReference type="PANTHER" id="PTHR10353">
    <property type="entry name" value="GLYCOSYL HYDROLASE"/>
    <property type="match status" value="1"/>
</dbReference>
<reference evidence="7" key="1">
    <citation type="submission" date="2025-08" db="UniProtKB">
        <authorList>
            <consortium name="RefSeq"/>
        </authorList>
    </citation>
    <scope>IDENTIFICATION</scope>
</reference>
<dbReference type="GO" id="GO:0033907">
    <property type="term" value="F:beta-D-fucosidase activity"/>
    <property type="evidence" value="ECO:0007669"/>
    <property type="project" value="UniProtKB-ARBA"/>
</dbReference>
<dbReference type="FunFam" id="3.20.20.80:FF:000020">
    <property type="entry name" value="Beta-glucosidase 12"/>
    <property type="match status" value="1"/>
</dbReference>
<evidence type="ECO:0000256" key="5">
    <source>
        <dbReference type="RuleBase" id="RU003690"/>
    </source>
</evidence>